<keyword evidence="1" id="KW-0479">Metal-binding</keyword>
<accession>R4XAY8</accession>
<dbReference type="GO" id="GO:0008270">
    <property type="term" value="F:zinc ion binding"/>
    <property type="evidence" value="ECO:0007669"/>
    <property type="project" value="InterPro"/>
</dbReference>
<organism evidence="7 8">
    <name type="scientific">Taphrina deformans (strain PYCC 5710 / ATCC 11124 / CBS 356.35 / IMI 108563 / JCM 9778 / NBRC 8474)</name>
    <name type="common">Peach leaf curl fungus</name>
    <name type="synonym">Lalaria deformans</name>
    <dbReference type="NCBI Taxonomy" id="1097556"/>
    <lineage>
        <taxon>Eukaryota</taxon>
        <taxon>Fungi</taxon>
        <taxon>Dikarya</taxon>
        <taxon>Ascomycota</taxon>
        <taxon>Taphrinomycotina</taxon>
        <taxon>Taphrinomycetes</taxon>
        <taxon>Taphrinales</taxon>
        <taxon>Taphrinaceae</taxon>
        <taxon>Taphrina</taxon>
    </lineage>
</organism>
<dbReference type="OrthoDB" id="1405595at2759"/>
<evidence type="ECO:0000256" key="3">
    <source>
        <dbReference type="ARBA" id="ARBA00023015"/>
    </source>
</evidence>
<dbReference type="EMBL" id="CAHR02000097">
    <property type="protein sequence ID" value="CCG82734.1"/>
    <property type="molecule type" value="Genomic_DNA"/>
</dbReference>
<comment type="caution">
    <text evidence="7">The sequence shown here is derived from an EMBL/GenBank/DDBJ whole genome shotgun (WGS) entry which is preliminary data.</text>
</comment>
<dbReference type="GO" id="GO:0003677">
    <property type="term" value="F:DNA binding"/>
    <property type="evidence" value="ECO:0007669"/>
    <property type="project" value="InterPro"/>
</dbReference>
<proteinExistence type="predicted"/>
<protein>
    <submittedName>
        <fullName evidence="7">C2H2 type zinc finger domain protein</fullName>
    </submittedName>
</protein>
<dbReference type="STRING" id="1097556.R4XAY8"/>
<keyword evidence="2" id="KW-0862">Zinc</keyword>
<reference evidence="7 8" key="1">
    <citation type="journal article" date="2013" name="MBio">
        <title>Genome sequencing of the plant pathogen Taphrina deformans, the causal agent of peach leaf curl.</title>
        <authorList>
            <person name="Cisse O.H."/>
            <person name="Almeida J.M.G.C.F."/>
            <person name="Fonseca A."/>
            <person name="Kumar A.A."/>
            <person name="Salojaervi J."/>
            <person name="Overmyer K."/>
            <person name="Hauser P.M."/>
            <person name="Pagni M."/>
        </authorList>
    </citation>
    <scope>NUCLEOTIDE SEQUENCE [LARGE SCALE GENOMIC DNA]</scope>
    <source>
        <strain evidence="8">PYCC 5710 / ATCC 11124 / CBS 356.35 / IMI 108563 / JCM 9778 / NBRC 8474</strain>
    </source>
</reference>
<evidence type="ECO:0000256" key="1">
    <source>
        <dbReference type="ARBA" id="ARBA00022723"/>
    </source>
</evidence>
<keyword evidence="4" id="KW-0804">Transcription</keyword>
<dbReference type="PANTHER" id="PTHR47660:SF2">
    <property type="entry name" value="TRANSCRIPTION FACTOR WITH C2H2 AND ZN(2)-CYS(6) DNA BINDING DOMAIN (EUROFUNG)"/>
    <property type="match status" value="1"/>
</dbReference>
<dbReference type="CDD" id="cd12148">
    <property type="entry name" value="fungal_TF_MHR"/>
    <property type="match status" value="1"/>
</dbReference>
<evidence type="ECO:0000313" key="7">
    <source>
        <dbReference type="EMBL" id="CCG82734.1"/>
    </source>
</evidence>
<evidence type="ECO:0000259" key="6">
    <source>
        <dbReference type="Pfam" id="PF04082"/>
    </source>
</evidence>
<keyword evidence="3" id="KW-0805">Transcription regulation</keyword>
<dbReference type="GO" id="GO:0006351">
    <property type="term" value="P:DNA-templated transcription"/>
    <property type="evidence" value="ECO:0007669"/>
    <property type="project" value="InterPro"/>
</dbReference>
<evidence type="ECO:0000256" key="2">
    <source>
        <dbReference type="ARBA" id="ARBA00022833"/>
    </source>
</evidence>
<dbReference type="Pfam" id="PF04082">
    <property type="entry name" value="Fungal_trans"/>
    <property type="match status" value="1"/>
</dbReference>
<evidence type="ECO:0000256" key="5">
    <source>
        <dbReference type="ARBA" id="ARBA00023242"/>
    </source>
</evidence>
<dbReference type="InterPro" id="IPR007219">
    <property type="entry name" value="XnlR_reg_dom"/>
</dbReference>
<dbReference type="AlphaFoldDB" id="R4XAY8"/>
<name>R4XAY8_TAPDE</name>
<dbReference type="VEuPathDB" id="FungiDB:TAPDE_002867"/>
<keyword evidence="5" id="KW-0539">Nucleus</keyword>
<dbReference type="PANTHER" id="PTHR47660">
    <property type="entry name" value="TRANSCRIPTION FACTOR WITH C2H2 AND ZN(2)-CYS(6) DNA BINDING DOMAIN (EUROFUNG)-RELATED-RELATED"/>
    <property type="match status" value="1"/>
</dbReference>
<keyword evidence="8" id="KW-1185">Reference proteome</keyword>
<sequence length="646" mass="73105">MDYNNHHGDVSMQPPQPIVFGYQPTLNGALNHDSFMYGSRPGSRYASRAPSPSHDFDAQFENTLPAASVFGFLFKDSARDLPSINAILPRLLPVPGFATDFPQSTYGHNGADQPGTYSNYRNDTMSTSNSAYNLTRPSSPVLSFQEIDIPDVLQDLEDGPLVDQFTETDRTHLQEYTQTQLPSARLINIIIQLYFDKFHECMPIVHRPNYSPGQTDHILTLAIMAVGSQYIPKISLNELHRPLVTLANRVLKLEQETFAALQAQFLLDIADLYNLQSQGVLEAVEDRRNSLQRKALARKLFDENYDDSPPEDASTEARWQILRRAEERRRLSWGIWLHDHLFSVLFGVRPLMEISQVRTSLPCHESLWEPNTAREWAEQFAPDRLPLRTRTLWSTGRLEDRGATECLQYGLFCRTILAHVEARRVLDLASAMPVSDPAVAGDEPNNLRKDQETVLANARELCVKALDVLEHALRATDTGSDSEISDAQLHLHFARLATQIDLQGVRKLLSGDDRGARSWAEQTQSRARAAVLSAAHITELVSERQPSPFAGMFAFYSTMTLFCFVKFSESNESLQQLQLDKQEFGSTAAQQWIDRGSFIPMLQDIGLLDRTNVSRIVKSWQLSEDRIAWWGLETLKDRVESLSQFI</sequence>
<evidence type="ECO:0000256" key="4">
    <source>
        <dbReference type="ARBA" id="ARBA00023163"/>
    </source>
</evidence>
<dbReference type="Proteomes" id="UP000013776">
    <property type="component" value="Unassembled WGS sequence"/>
</dbReference>
<gene>
    <name evidence="7" type="ORF">TAPDE_002867</name>
</gene>
<feature type="domain" description="Xylanolytic transcriptional activator regulatory" evidence="6">
    <location>
        <begin position="191"/>
        <end position="379"/>
    </location>
</feature>
<evidence type="ECO:0000313" key="8">
    <source>
        <dbReference type="Proteomes" id="UP000013776"/>
    </source>
</evidence>